<comment type="caution">
    <text evidence="1">The sequence shown here is derived from an EMBL/GenBank/DDBJ whole genome shotgun (WGS) entry which is preliminary data.</text>
</comment>
<gene>
    <name evidence="1" type="ORF">SPELUC_LOCUS7360</name>
</gene>
<evidence type="ECO:0000313" key="2">
    <source>
        <dbReference type="Proteomes" id="UP000789366"/>
    </source>
</evidence>
<organism evidence="1 2">
    <name type="scientific">Cetraspora pellucida</name>
    <dbReference type="NCBI Taxonomy" id="1433469"/>
    <lineage>
        <taxon>Eukaryota</taxon>
        <taxon>Fungi</taxon>
        <taxon>Fungi incertae sedis</taxon>
        <taxon>Mucoromycota</taxon>
        <taxon>Glomeromycotina</taxon>
        <taxon>Glomeromycetes</taxon>
        <taxon>Diversisporales</taxon>
        <taxon>Gigasporaceae</taxon>
        <taxon>Cetraspora</taxon>
    </lineage>
</organism>
<proteinExistence type="predicted"/>
<dbReference type="EMBL" id="CAJVPW010009618">
    <property type="protein sequence ID" value="CAG8607206.1"/>
    <property type="molecule type" value="Genomic_DNA"/>
</dbReference>
<accession>A0ACA9MYY5</accession>
<protein>
    <submittedName>
        <fullName evidence="1">13858_t:CDS:1</fullName>
    </submittedName>
</protein>
<keyword evidence="2" id="KW-1185">Reference proteome</keyword>
<sequence>MPQNRSLGQLIADFTTVNTNWQIEKTRADAEKLRADTYERDILQEDNYQQERDNLQNKLDTHQQWCQRINCQEPCCLGDYKRLQNKLARQEKDILEKINNSLELGLKVEELTVQKIISRIEELIRGPKTTNQQLQKELDQAQKTIKLLQKDKKDIDFLAIQQTEYQKILAWAKGETNETCVRLGINIPFAIREKINQATTLVAVARERNNLIQAKLGENNTELKKIIRQKEKMSQEQIQER</sequence>
<dbReference type="Proteomes" id="UP000789366">
    <property type="component" value="Unassembled WGS sequence"/>
</dbReference>
<reference evidence="1" key="1">
    <citation type="submission" date="2021-06" db="EMBL/GenBank/DDBJ databases">
        <authorList>
            <person name="Kallberg Y."/>
            <person name="Tangrot J."/>
            <person name="Rosling A."/>
        </authorList>
    </citation>
    <scope>NUCLEOTIDE SEQUENCE</scope>
    <source>
        <strain evidence="1">28 12/20/2015</strain>
    </source>
</reference>
<name>A0ACA9MYY5_9GLOM</name>
<evidence type="ECO:0000313" key="1">
    <source>
        <dbReference type="EMBL" id="CAG8607206.1"/>
    </source>
</evidence>